<evidence type="ECO:0000313" key="11">
    <source>
        <dbReference type="Proteomes" id="UP000015241"/>
    </source>
</evidence>
<dbReference type="GO" id="GO:0005829">
    <property type="term" value="C:cytosol"/>
    <property type="evidence" value="ECO:0007669"/>
    <property type="project" value="TreeGrafter"/>
</dbReference>
<keyword evidence="8" id="KW-0539">Nucleus</keyword>
<keyword evidence="7" id="KW-0819">tRNA processing</keyword>
<name>S8FST3_FOMSC</name>
<evidence type="ECO:0000256" key="8">
    <source>
        <dbReference type="ARBA" id="ARBA00023242"/>
    </source>
</evidence>
<evidence type="ECO:0000256" key="7">
    <source>
        <dbReference type="ARBA" id="ARBA00022694"/>
    </source>
</evidence>
<comment type="subcellular location">
    <subcellularLocation>
        <location evidence="2">Cytoplasm</location>
    </subcellularLocation>
    <subcellularLocation>
        <location evidence="1">Nucleus</location>
    </subcellularLocation>
</comment>
<feature type="compositionally biased region" description="Polar residues" evidence="9">
    <location>
        <begin position="288"/>
        <end position="298"/>
    </location>
</feature>
<keyword evidence="11" id="KW-1185">Reference proteome</keyword>
<sequence>MPSLLSSVLLPAAARTQPFVLLQGSTAQSCLDVLRLSLRDAASKADGRTILFSLLYPPSTLLEQNQLSSDRLQVLDWTSNVPGYIENDFGISSGVLNVVQNAPPGPLTVVIDSVDTLHSDLGSLSETEKLLSFLLSAVNTRKGSRLIVHLHAPSPLTHIITSTRFSSTLTHIVAHPTSLILHLATAYLTPPPSLATPEKFWRVFIPVAERHYESDKLVFGSDGEGSGGSECVMEVLTRGADGSGRRRGVERALEGWSGGRPCELASLGPLKALFVRRSAEEGAPDPTRSVSFNLSLTDEQQRTRAQVPLPYAHEGKPASSPSVPPPAAILYDPDSADDLDDDDPDEDLDI</sequence>
<dbReference type="eggNOG" id="ENOG502SDSR">
    <property type="taxonomic scope" value="Eukaryota"/>
</dbReference>
<dbReference type="InterPro" id="IPR027417">
    <property type="entry name" value="P-loop_NTPase"/>
</dbReference>
<evidence type="ECO:0000256" key="2">
    <source>
        <dbReference type="ARBA" id="ARBA00004496"/>
    </source>
</evidence>
<dbReference type="OrthoDB" id="166907at2759"/>
<keyword evidence="6" id="KW-0963">Cytoplasm</keyword>
<dbReference type="PANTHER" id="PTHR15641:SF1">
    <property type="entry name" value="ELONGATOR COMPLEX PROTEIN 5"/>
    <property type="match status" value="1"/>
</dbReference>
<organism evidence="10 11">
    <name type="scientific">Fomitopsis schrenkii</name>
    <name type="common">Brown rot fungus</name>
    <dbReference type="NCBI Taxonomy" id="2126942"/>
    <lineage>
        <taxon>Eukaryota</taxon>
        <taxon>Fungi</taxon>
        <taxon>Dikarya</taxon>
        <taxon>Basidiomycota</taxon>
        <taxon>Agaricomycotina</taxon>
        <taxon>Agaricomycetes</taxon>
        <taxon>Polyporales</taxon>
        <taxon>Fomitopsis</taxon>
    </lineage>
</organism>
<accession>S8FST3</accession>
<proteinExistence type="inferred from homology"/>
<dbReference type="GO" id="GO:0005634">
    <property type="term" value="C:nucleus"/>
    <property type="evidence" value="ECO:0007669"/>
    <property type="project" value="UniProtKB-SubCell"/>
</dbReference>
<reference evidence="10 11" key="1">
    <citation type="journal article" date="2012" name="Science">
        <title>The Paleozoic origin of enzymatic lignin decomposition reconstructed from 31 fungal genomes.</title>
        <authorList>
            <person name="Floudas D."/>
            <person name="Binder M."/>
            <person name="Riley R."/>
            <person name="Barry K."/>
            <person name="Blanchette R.A."/>
            <person name="Henrissat B."/>
            <person name="Martinez A.T."/>
            <person name="Otillar R."/>
            <person name="Spatafora J.W."/>
            <person name="Yadav J.S."/>
            <person name="Aerts A."/>
            <person name="Benoit I."/>
            <person name="Boyd A."/>
            <person name="Carlson A."/>
            <person name="Copeland A."/>
            <person name="Coutinho P.M."/>
            <person name="de Vries R.P."/>
            <person name="Ferreira P."/>
            <person name="Findley K."/>
            <person name="Foster B."/>
            <person name="Gaskell J."/>
            <person name="Glotzer D."/>
            <person name="Gorecki P."/>
            <person name="Heitman J."/>
            <person name="Hesse C."/>
            <person name="Hori C."/>
            <person name="Igarashi K."/>
            <person name="Jurgens J.A."/>
            <person name="Kallen N."/>
            <person name="Kersten P."/>
            <person name="Kohler A."/>
            <person name="Kuees U."/>
            <person name="Kumar T.K.A."/>
            <person name="Kuo A."/>
            <person name="LaButti K."/>
            <person name="Larrondo L.F."/>
            <person name="Lindquist E."/>
            <person name="Ling A."/>
            <person name="Lombard V."/>
            <person name="Lucas S."/>
            <person name="Lundell T."/>
            <person name="Martin R."/>
            <person name="McLaughlin D.J."/>
            <person name="Morgenstern I."/>
            <person name="Morin E."/>
            <person name="Murat C."/>
            <person name="Nagy L.G."/>
            <person name="Nolan M."/>
            <person name="Ohm R.A."/>
            <person name="Patyshakuliyeva A."/>
            <person name="Rokas A."/>
            <person name="Ruiz-Duenas F.J."/>
            <person name="Sabat G."/>
            <person name="Salamov A."/>
            <person name="Samejima M."/>
            <person name="Schmutz J."/>
            <person name="Slot J.C."/>
            <person name="St John F."/>
            <person name="Stenlid J."/>
            <person name="Sun H."/>
            <person name="Sun S."/>
            <person name="Syed K."/>
            <person name="Tsang A."/>
            <person name="Wiebenga A."/>
            <person name="Young D."/>
            <person name="Pisabarro A."/>
            <person name="Eastwood D.C."/>
            <person name="Martin F."/>
            <person name="Cullen D."/>
            <person name="Grigoriev I.V."/>
            <person name="Hibbett D.S."/>
        </authorList>
    </citation>
    <scope>NUCLEOTIDE SEQUENCE</scope>
    <source>
        <strain evidence="11">FP-58527</strain>
    </source>
</reference>
<dbReference type="AlphaFoldDB" id="S8FST3"/>
<feature type="compositionally biased region" description="Acidic residues" evidence="9">
    <location>
        <begin position="334"/>
        <end position="350"/>
    </location>
</feature>
<evidence type="ECO:0000313" key="10">
    <source>
        <dbReference type="EMBL" id="EPT04276.1"/>
    </source>
</evidence>
<evidence type="ECO:0000256" key="6">
    <source>
        <dbReference type="ARBA" id="ARBA00022490"/>
    </source>
</evidence>
<dbReference type="InterPro" id="IPR019519">
    <property type="entry name" value="Elp5"/>
</dbReference>
<evidence type="ECO:0000256" key="5">
    <source>
        <dbReference type="ARBA" id="ARBA00020264"/>
    </source>
</evidence>
<dbReference type="EMBL" id="KE504127">
    <property type="protein sequence ID" value="EPT04276.1"/>
    <property type="molecule type" value="Genomic_DNA"/>
</dbReference>
<protein>
    <recommendedName>
        <fullName evidence="5">Elongator complex protein 5</fullName>
    </recommendedName>
</protein>
<evidence type="ECO:0000256" key="3">
    <source>
        <dbReference type="ARBA" id="ARBA00005043"/>
    </source>
</evidence>
<dbReference type="STRING" id="743788.S8FST3"/>
<dbReference type="PANTHER" id="PTHR15641">
    <property type="entry name" value="ELONGATOR COMPLEX PROTEIN 5"/>
    <property type="match status" value="1"/>
</dbReference>
<dbReference type="Gene3D" id="3.40.50.300">
    <property type="entry name" value="P-loop containing nucleotide triphosphate hydrolases"/>
    <property type="match status" value="1"/>
</dbReference>
<evidence type="ECO:0000256" key="1">
    <source>
        <dbReference type="ARBA" id="ARBA00004123"/>
    </source>
</evidence>
<comment type="similarity">
    <text evidence="4">Belongs to the ELP5 family.</text>
</comment>
<feature type="region of interest" description="Disordered" evidence="9">
    <location>
        <begin position="280"/>
        <end position="350"/>
    </location>
</feature>
<dbReference type="InParanoid" id="S8FST3"/>
<dbReference type="Proteomes" id="UP000015241">
    <property type="component" value="Unassembled WGS sequence"/>
</dbReference>
<dbReference type="HOGENOM" id="CLU_069162_0_0_1"/>
<evidence type="ECO:0000256" key="9">
    <source>
        <dbReference type="SAM" id="MobiDB-lite"/>
    </source>
</evidence>
<dbReference type="GO" id="GO:0033588">
    <property type="term" value="C:elongator holoenzyme complex"/>
    <property type="evidence" value="ECO:0007669"/>
    <property type="project" value="InterPro"/>
</dbReference>
<gene>
    <name evidence="10" type="ORF">FOMPIDRAFT_1157338</name>
</gene>
<dbReference type="GO" id="GO:0000049">
    <property type="term" value="F:tRNA binding"/>
    <property type="evidence" value="ECO:0007669"/>
    <property type="project" value="TreeGrafter"/>
</dbReference>
<comment type="pathway">
    <text evidence="3">tRNA modification; 5-methoxycarbonylmethyl-2-thiouridine-tRNA biosynthesis.</text>
</comment>
<dbReference type="GO" id="GO:0002098">
    <property type="term" value="P:tRNA wobble uridine modification"/>
    <property type="evidence" value="ECO:0007669"/>
    <property type="project" value="InterPro"/>
</dbReference>
<evidence type="ECO:0000256" key="4">
    <source>
        <dbReference type="ARBA" id="ARBA00009567"/>
    </source>
</evidence>
<dbReference type="Pfam" id="PF10483">
    <property type="entry name" value="Elong_Iki1"/>
    <property type="match status" value="1"/>
</dbReference>
<dbReference type="UniPathway" id="UPA00988"/>